<evidence type="ECO:0000256" key="2">
    <source>
        <dbReference type="ARBA" id="ARBA00022723"/>
    </source>
</evidence>
<comment type="similarity">
    <text evidence="1">Belongs to the metallo-dependent hydrolases superfamily. TatD-type hydrolase family.</text>
</comment>
<sequence length="287" mass="31395">MERWIDTHCHLDAAEFGADGDTMRQSARQRGVACCVVPAIGAVNFDAVQGWAQRHGDTYALGIHPLFTGSAGDDDLALLAARLEQSREDPQLVAIGEIGLDYFVPDLDDSRQQHFFREQLKLARRFDLPVLLHTRRSVDRVLRHLREVGGSGAGRHRWRGIAHAFNGSQQQADTFIALGFKLGVGGTATFDRAQQVRRVVQAVPLEAIVMETDAPDIPPHWLYRDAAQRADGSPQARNSPVELPAIGAAVAELRGLTPQALAEASSANAWDAMPRLASWMQSRASPV</sequence>
<dbReference type="InterPro" id="IPR018228">
    <property type="entry name" value="DNase_TatD-rel_CS"/>
</dbReference>
<feature type="binding site" evidence="4">
    <location>
        <position position="10"/>
    </location>
    <ligand>
        <name>a divalent metal cation</name>
        <dbReference type="ChEBI" id="CHEBI:60240"/>
        <label>1</label>
    </ligand>
</feature>
<evidence type="ECO:0000256" key="3">
    <source>
        <dbReference type="ARBA" id="ARBA00022801"/>
    </source>
</evidence>
<organism evidence="5 6">
    <name type="scientific">Xylophilus rhododendri</name>
    <dbReference type="NCBI Taxonomy" id="2697032"/>
    <lineage>
        <taxon>Bacteria</taxon>
        <taxon>Pseudomonadati</taxon>
        <taxon>Pseudomonadota</taxon>
        <taxon>Betaproteobacteria</taxon>
        <taxon>Burkholderiales</taxon>
        <taxon>Xylophilus</taxon>
    </lineage>
</organism>
<protein>
    <submittedName>
        <fullName evidence="5">TatD family deoxyribonuclease</fullName>
    </submittedName>
</protein>
<evidence type="ECO:0000313" key="5">
    <source>
        <dbReference type="EMBL" id="QHI98088.1"/>
    </source>
</evidence>
<dbReference type="Gene3D" id="3.20.20.140">
    <property type="entry name" value="Metal-dependent hydrolases"/>
    <property type="match status" value="1"/>
</dbReference>
<gene>
    <name evidence="5" type="ORF">GT347_08820</name>
</gene>
<dbReference type="PANTHER" id="PTHR46124">
    <property type="entry name" value="D-AMINOACYL-TRNA DEACYLASE"/>
    <property type="match status" value="1"/>
</dbReference>
<dbReference type="Pfam" id="PF01026">
    <property type="entry name" value="TatD_DNase"/>
    <property type="match status" value="1"/>
</dbReference>
<dbReference type="CDD" id="cd01310">
    <property type="entry name" value="TatD_DNAse"/>
    <property type="match status" value="1"/>
</dbReference>
<dbReference type="PROSITE" id="PS01091">
    <property type="entry name" value="TATD_3"/>
    <property type="match status" value="1"/>
</dbReference>
<reference evidence="5 6" key="1">
    <citation type="submission" date="2020-01" db="EMBL/GenBank/DDBJ databases">
        <title>Genome sequencing of strain KACC 21265.</title>
        <authorList>
            <person name="Heo J."/>
            <person name="Kim S.-J."/>
            <person name="Kim J.-S."/>
            <person name="Hong S.-B."/>
            <person name="Kwon S.-W."/>
        </authorList>
    </citation>
    <scope>NUCLEOTIDE SEQUENCE [LARGE SCALE GENOMIC DNA]</scope>
    <source>
        <strain evidence="5 6">KACC 21265</strain>
    </source>
</reference>
<dbReference type="GO" id="GO:0046872">
    <property type="term" value="F:metal ion binding"/>
    <property type="evidence" value="ECO:0007669"/>
    <property type="project" value="UniProtKB-KW"/>
</dbReference>
<evidence type="ECO:0000313" key="6">
    <source>
        <dbReference type="Proteomes" id="UP000464787"/>
    </source>
</evidence>
<feature type="binding site" evidence="4">
    <location>
        <position position="8"/>
    </location>
    <ligand>
        <name>a divalent metal cation</name>
        <dbReference type="ChEBI" id="CHEBI:60240"/>
        <label>1</label>
    </ligand>
</feature>
<dbReference type="RefSeq" id="WP_160551605.1">
    <property type="nucleotide sequence ID" value="NZ_CP047650.1"/>
</dbReference>
<dbReference type="GO" id="GO:0016788">
    <property type="term" value="F:hydrolase activity, acting on ester bonds"/>
    <property type="evidence" value="ECO:0007669"/>
    <property type="project" value="InterPro"/>
</dbReference>
<keyword evidence="2 4" id="KW-0479">Metal-binding</keyword>
<dbReference type="InterPro" id="IPR032466">
    <property type="entry name" value="Metal_Hydrolase"/>
</dbReference>
<accession>A0A857J5I0</accession>
<proteinExistence type="inferred from homology"/>
<dbReference type="EMBL" id="CP047650">
    <property type="protein sequence ID" value="QHI98088.1"/>
    <property type="molecule type" value="Genomic_DNA"/>
</dbReference>
<dbReference type="FunFam" id="3.20.20.140:FF:000005">
    <property type="entry name" value="TatD family hydrolase"/>
    <property type="match status" value="1"/>
</dbReference>
<keyword evidence="6" id="KW-1185">Reference proteome</keyword>
<evidence type="ECO:0000256" key="1">
    <source>
        <dbReference type="ARBA" id="ARBA00009275"/>
    </source>
</evidence>
<feature type="binding site" evidence="4">
    <location>
        <position position="163"/>
    </location>
    <ligand>
        <name>a divalent metal cation</name>
        <dbReference type="ChEBI" id="CHEBI:60240"/>
        <label>2</label>
    </ligand>
</feature>
<evidence type="ECO:0000256" key="4">
    <source>
        <dbReference type="PIRSR" id="PIRSR005902-1"/>
    </source>
</evidence>
<feature type="binding site" evidence="4">
    <location>
        <position position="97"/>
    </location>
    <ligand>
        <name>a divalent metal cation</name>
        <dbReference type="ChEBI" id="CHEBI:60240"/>
        <label>1</label>
    </ligand>
</feature>
<dbReference type="Proteomes" id="UP000464787">
    <property type="component" value="Chromosome"/>
</dbReference>
<dbReference type="KEGG" id="xyk:GT347_08820"/>
<keyword evidence="3" id="KW-0378">Hydrolase</keyword>
<name>A0A857J5I0_9BURK</name>
<dbReference type="SUPFAM" id="SSF51556">
    <property type="entry name" value="Metallo-dependent hydrolases"/>
    <property type="match status" value="1"/>
</dbReference>
<dbReference type="InterPro" id="IPR001130">
    <property type="entry name" value="TatD-like"/>
</dbReference>
<feature type="binding site" evidence="4">
    <location>
        <position position="213"/>
    </location>
    <ligand>
        <name>a divalent metal cation</name>
        <dbReference type="ChEBI" id="CHEBI:60240"/>
        <label>1</label>
    </ligand>
</feature>
<feature type="binding site" evidence="4">
    <location>
        <position position="133"/>
    </location>
    <ligand>
        <name>a divalent metal cation</name>
        <dbReference type="ChEBI" id="CHEBI:60240"/>
        <label>2</label>
    </ligand>
</feature>
<dbReference type="PIRSF" id="PIRSF005902">
    <property type="entry name" value="DNase_TatD"/>
    <property type="match status" value="1"/>
</dbReference>
<dbReference type="PANTHER" id="PTHR46124:SF2">
    <property type="entry name" value="D-AMINOACYL-TRNA DEACYLASE"/>
    <property type="match status" value="1"/>
</dbReference>
<dbReference type="AlphaFoldDB" id="A0A857J5I0"/>